<proteinExistence type="predicted"/>
<evidence type="ECO:0000313" key="9">
    <source>
        <dbReference type="Proteomes" id="UP000037510"/>
    </source>
</evidence>
<comment type="caution">
    <text evidence="8">The sequence shown here is derived from an EMBL/GenBank/DDBJ whole genome shotgun (WGS) entry which is preliminary data.</text>
</comment>
<comment type="subcellular location">
    <subcellularLocation>
        <location evidence="1">Secreted</location>
    </subcellularLocation>
</comment>
<evidence type="ECO:0000256" key="3">
    <source>
        <dbReference type="ARBA" id="ARBA00022670"/>
    </source>
</evidence>
<reference evidence="8 9" key="1">
    <citation type="journal article" date="2015" name="Genome Biol. Evol.">
        <title>The genome of winter moth (Operophtera brumata) provides a genomic perspective on sexual dimorphism and phenology.</title>
        <authorList>
            <person name="Derks M.F."/>
            <person name="Smit S."/>
            <person name="Salis L."/>
            <person name="Schijlen E."/>
            <person name="Bossers A."/>
            <person name="Mateman C."/>
            <person name="Pijl A.S."/>
            <person name="de Ridder D."/>
            <person name="Groenen M.A."/>
            <person name="Visser M.E."/>
            <person name="Megens H.J."/>
        </authorList>
    </citation>
    <scope>NUCLEOTIDE SEQUENCE [LARGE SCALE GENOMIC DNA]</scope>
    <source>
        <strain evidence="8">WM2013NL</strain>
        <tissue evidence="8">Head and thorax</tissue>
    </source>
</reference>
<keyword evidence="4" id="KW-0378">Hydrolase</keyword>
<keyword evidence="2" id="KW-0964">Secreted</keyword>
<evidence type="ECO:0000256" key="2">
    <source>
        <dbReference type="ARBA" id="ARBA00022525"/>
    </source>
</evidence>
<evidence type="ECO:0000256" key="5">
    <source>
        <dbReference type="ARBA" id="ARBA00022825"/>
    </source>
</evidence>
<name>A0A0L7KR21_OPEBR</name>
<feature type="region of interest" description="Disordered" evidence="6">
    <location>
        <begin position="28"/>
        <end position="47"/>
    </location>
</feature>
<feature type="non-terminal residue" evidence="8">
    <location>
        <position position="1"/>
    </location>
</feature>
<dbReference type="InterPro" id="IPR009003">
    <property type="entry name" value="Peptidase_S1_PA"/>
</dbReference>
<keyword evidence="3" id="KW-0645">Protease</keyword>
<dbReference type="InterPro" id="IPR050127">
    <property type="entry name" value="Serine_Proteases_S1"/>
</dbReference>
<dbReference type="InterPro" id="IPR041515">
    <property type="entry name" value="PPAF-2-like_Clip"/>
</dbReference>
<gene>
    <name evidence="8" type="ORF">OBRU01_22248</name>
</gene>
<keyword evidence="9" id="KW-1185">Reference proteome</keyword>
<dbReference type="PANTHER" id="PTHR24264">
    <property type="entry name" value="TRYPSIN-RELATED"/>
    <property type="match status" value="1"/>
</dbReference>
<sequence length="325" mass="35312">FILLAVGLSCVHAQETTIDPEVIINVFGTPPPTSHTTPPSTPPKGPETTLENITVKPTAGTVTNTNANGASCQCVPYYLCDENRIAVDANNVSVTGWNDLDIRFGEDDSPPPPCQESVEVCCQAPKDKPDVVRPAPDPTKLRGCGYRNPKGLGASVIGFERTVQDVYYHNDFKNKSLKNDIALLRLEEPLQLAEHINTLCLPSADESFEDAKNCVANGWGKSSFGLTGRYAVILKKVEQDMVPHDRCQALLQRTRLGSHFKLHSSFVCAGGEEGKDTCQLGGLVAWGIGCGMKDVPGVYTKVAAFRPWVDAKMRDWGFGTNTYTI</sequence>
<organism evidence="8 9">
    <name type="scientific">Operophtera brumata</name>
    <name type="common">Winter moth</name>
    <name type="synonym">Phalaena brumata</name>
    <dbReference type="NCBI Taxonomy" id="104452"/>
    <lineage>
        <taxon>Eukaryota</taxon>
        <taxon>Metazoa</taxon>
        <taxon>Ecdysozoa</taxon>
        <taxon>Arthropoda</taxon>
        <taxon>Hexapoda</taxon>
        <taxon>Insecta</taxon>
        <taxon>Pterygota</taxon>
        <taxon>Neoptera</taxon>
        <taxon>Endopterygota</taxon>
        <taxon>Lepidoptera</taxon>
        <taxon>Glossata</taxon>
        <taxon>Ditrysia</taxon>
        <taxon>Geometroidea</taxon>
        <taxon>Geometridae</taxon>
        <taxon>Larentiinae</taxon>
        <taxon>Operophtera</taxon>
    </lineage>
</organism>
<evidence type="ECO:0000256" key="1">
    <source>
        <dbReference type="ARBA" id="ARBA00004613"/>
    </source>
</evidence>
<dbReference type="GO" id="GO:0005615">
    <property type="term" value="C:extracellular space"/>
    <property type="evidence" value="ECO:0007669"/>
    <property type="project" value="TreeGrafter"/>
</dbReference>
<feature type="compositionally biased region" description="Pro residues" evidence="6">
    <location>
        <begin position="29"/>
        <end position="45"/>
    </location>
</feature>
<dbReference type="AlphaFoldDB" id="A0A0L7KR21"/>
<keyword evidence="5" id="KW-0720">Serine protease</keyword>
<dbReference type="PANTHER" id="PTHR24264:SF65">
    <property type="entry name" value="SRCR DOMAIN-CONTAINING PROTEIN"/>
    <property type="match status" value="1"/>
</dbReference>
<evidence type="ECO:0000256" key="6">
    <source>
        <dbReference type="SAM" id="MobiDB-lite"/>
    </source>
</evidence>
<dbReference type="PROSITE" id="PS50240">
    <property type="entry name" value="TRYPSIN_DOM"/>
    <property type="match status" value="1"/>
</dbReference>
<feature type="non-terminal residue" evidence="8">
    <location>
        <position position="325"/>
    </location>
</feature>
<dbReference type="EMBL" id="JTDY01006741">
    <property type="protein sequence ID" value="KOB65728.1"/>
    <property type="molecule type" value="Genomic_DNA"/>
</dbReference>
<evidence type="ECO:0000313" key="8">
    <source>
        <dbReference type="EMBL" id="KOB65728.1"/>
    </source>
</evidence>
<evidence type="ECO:0000259" key="7">
    <source>
        <dbReference type="PROSITE" id="PS50240"/>
    </source>
</evidence>
<dbReference type="STRING" id="104452.A0A0L7KR21"/>
<dbReference type="GO" id="GO:0004252">
    <property type="term" value="F:serine-type endopeptidase activity"/>
    <property type="evidence" value="ECO:0007669"/>
    <property type="project" value="InterPro"/>
</dbReference>
<dbReference type="Pfam" id="PF00089">
    <property type="entry name" value="Trypsin"/>
    <property type="match status" value="1"/>
</dbReference>
<feature type="domain" description="Peptidase S1" evidence="7">
    <location>
        <begin position="163"/>
        <end position="314"/>
    </location>
</feature>
<accession>A0A0L7KR21</accession>
<dbReference type="CDD" id="cd00190">
    <property type="entry name" value="Tryp_SPc"/>
    <property type="match status" value="1"/>
</dbReference>
<dbReference type="Pfam" id="PF18322">
    <property type="entry name" value="CLIP_1"/>
    <property type="match status" value="1"/>
</dbReference>
<dbReference type="Gene3D" id="2.40.10.10">
    <property type="entry name" value="Trypsin-like serine proteases"/>
    <property type="match status" value="1"/>
</dbReference>
<dbReference type="InterPro" id="IPR043504">
    <property type="entry name" value="Peptidase_S1_PA_chymotrypsin"/>
</dbReference>
<dbReference type="Proteomes" id="UP000037510">
    <property type="component" value="Unassembled WGS sequence"/>
</dbReference>
<dbReference type="GO" id="GO:0006508">
    <property type="term" value="P:proteolysis"/>
    <property type="evidence" value="ECO:0007669"/>
    <property type="project" value="UniProtKB-KW"/>
</dbReference>
<dbReference type="SUPFAM" id="SSF50494">
    <property type="entry name" value="Trypsin-like serine proteases"/>
    <property type="match status" value="1"/>
</dbReference>
<dbReference type="InterPro" id="IPR001254">
    <property type="entry name" value="Trypsin_dom"/>
</dbReference>
<dbReference type="SMART" id="SM00020">
    <property type="entry name" value="Tryp_SPc"/>
    <property type="match status" value="1"/>
</dbReference>
<protein>
    <submittedName>
        <fullName evidence="8">Serine proteinase-like protein 2</fullName>
    </submittedName>
</protein>
<evidence type="ECO:0000256" key="4">
    <source>
        <dbReference type="ARBA" id="ARBA00022801"/>
    </source>
</evidence>